<dbReference type="KEGG" id="cep:Cri9333_4634"/>
<keyword evidence="1 3" id="KW-0378">Hydrolase</keyword>
<dbReference type="EMBL" id="CP003620">
    <property type="protein sequence ID" value="AFZ15414.1"/>
    <property type="molecule type" value="Genomic_DNA"/>
</dbReference>
<reference evidence="3 4" key="1">
    <citation type="submission" date="2012-06" db="EMBL/GenBank/DDBJ databases">
        <title>Finished chromosome of genome of Crinalium epipsammum PCC 9333.</title>
        <authorList>
            <consortium name="US DOE Joint Genome Institute"/>
            <person name="Gugger M."/>
            <person name="Coursin T."/>
            <person name="Rippka R."/>
            <person name="Tandeau De Marsac N."/>
            <person name="Huntemann M."/>
            <person name="Wei C.-L."/>
            <person name="Han J."/>
            <person name="Detter J.C."/>
            <person name="Han C."/>
            <person name="Tapia R."/>
            <person name="Davenport K."/>
            <person name="Daligault H."/>
            <person name="Erkkila T."/>
            <person name="Gu W."/>
            <person name="Munk A.C.C."/>
            <person name="Teshima H."/>
            <person name="Xu Y."/>
            <person name="Chain P."/>
            <person name="Chen A."/>
            <person name="Krypides N."/>
            <person name="Mavromatis K."/>
            <person name="Markowitz V."/>
            <person name="Szeto E."/>
            <person name="Ivanova N."/>
            <person name="Mikhailova N."/>
            <person name="Ovchinnikova G."/>
            <person name="Pagani I."/>
            <person name="Pati A."/>
            <person name="Goodwin L."/>
            <person name="Peters L."/>
            <person name="Pitluck S."/>
            <person name="Woyke T."/>
            <person name="Kerfeld C."/>
        </authorList>
    </citation>
    <scope>NUCLEOTIDE SEQUENCE [LARGE SCALE GENOMIC DNA]</scope>
    <source>
        <strain evidence="3 4">PCC 9333</strain>
    </source>
</reference>
<evidence type="ECO:0000313" key="4">
    <source>
        <dbReference type="Proteomes" id="UP000010472"/>
    </source>
</evidence>
<dbReference type="InterPro" id="IPR036380">
    <property type="entry name" value="Isochorismatase-like_sf"/>
</dbReference>
<dbReference type="GO" id="GO:0016787">
    <property type="term" value="F:hydrolase activity"/>
    <property type="evidence" value="ECO:0007669"/>
    <property type="project" value="UniProtKB-KW"/>
</dbReference>
<dbReference type="eggNOG" id="COG1335">
    <property type="taxonomic scope" value="Bacteria"/>
</dbReference>
<proteinExistence type="predicted"/>
<dbReference type="OrthoDB" id="9785724at2"/>
<evidence type="ECO:0000313" key="3">
    <source>
        <dbReference type="EMBL" id="AFZ15414.1"/>
    </source>
</evidence>
<accession>K9W6I0</accession>
<dbReference type="Pfam" id="PF00857">
    <property type="entry name" value="Isochorismatase"/>
    <property type="match status" value="1"/>
</dbReference>
<dbReference type="PANTHER" id="PTHR43540">
    <property type="entry name" value="PEROXYUREIDOACRYLATE/UREIDOACRYLATE AMIDOHYDROLASE-RELATED"/>
    <property type="match status" value="1"/>
</dbReference>
<name>K9W6I0_9CYAN</name>
<organism evidence="3 4">
    <name type="scientific">Crinalium epipsammum PCC 9333</name>
    <dbReference type="NCBI Taxonomy" id="1173022"/>
    <lineage>
        <taxon>Bacteria</taxon>
        <taxon>Bacillati</taxon>
        <taxon>Cyanobacteriota</taxon>
        <taxon>Cyanophyceae</taxon>
        <taxon>Gomontiellales</taxon>
        <taxon>Gomontiellaceae</taxon>
        <taxon>Crinalium</taxon>
    </lineage>
</organism>
<evidence type="ECO:0000259" key="2">
    <source>
        <dbReference type="Pfam" id="PF00857"/>
    </source>
</evidence>
<dbReference type="Gene3D" id="3.40.50.850">
    <property type="entry name" value="Isochorismatase-like"/>
    <property type="match status" value="1"/>
</dbReference>
<dbReference type="InterPro" id="IPR050272">
    <property type="entry name" value="Isochorismatase-like_hydrls"/>
</dbReference>
<feature type="domain" description="Isochorismatase-like" evidence="2">
    <location>
        <begin position="4"/>
        <end position="155"/>
    </location>
</feature>
<dbReference type="RefSeq" id="WP_015205504.1">
    <property type="nucleotide sequence ID" value="NC_019753.1"/>
</dbReference>
<dbReference type="Proteomes" id="UP000010472">
    <property type="component" value="Chromosome"/>
</dbReference>
<dbReference type="CDD" id="cd00431">
    <property type="entry name" value="cysteine_hydrolases"/>
    <property type="match status" value="1"/>
</dbReference>
<gene>
    <name evidence="3" type="ORF">Cri9333_4634</name>
</gene>
<keyword evidence="4" id="KW-1185">Reference proteome</keyword>
<dbReference type="InterPro" id="IPR000868">
    <property type="entry name" value="Isochorismatase-like_dom"/>
</dbReference>
<dbReference type="STRING" id="1173022.Cri9333_4634"/>
<sequence>MSEALLIVDVQGGFINDFTHHIPQRIVQLIERDRYSPILFTRFINQPDAPYSRFLGWEGCNCEPETNMAPELESFAEQDLIFSKLGLCGLPNELADYLQQQNIKSLLIVGIDTDMCVLKIAMDIFDLGIEPIVLTDCCASTAGLQAHLAGLAVLSRNIGATRLRDAGLGGGMLAAP</sequence>
<protein>
    <submittedName>
        <fullName evidence="3">Isochorismatase hydrolase</fullName>
    </submittedName>
</protein>
<dbReference type="HOGENOM" id="CLU_119508_0_0_3"/>
<dbReference type="AlphaFoldDB" id="K9W6I0"/>
<dbReference type="SUPFAM" id="SSF52499">
    <property type="entry name" value="Isochorismatase-like hydrolases"/>
    <property type="match status" value="1"/>
</dbReference>
<evidence type="ECO:0000256" key="1">
    <source>
        <dbReference type="ARBA" id="ARBA00022801"/>
    </source>
</evidence>